<dbReference type="Pfam" id="PF01575">
    <property type="entry name" value="MaoC_dehydratas"/>
    <property type="match status" value="1"/>
</dbReference>
<comment type="caution">
    <text evidence="2">The sequence shown here is derived from an EMBL/GenBank/DDBJ whole genome shotgun (WGS) entry which is preliminary data.</text>
</comment>
<keyword evidence="3" id="KW-1185">Reference proteome</keyword>
<dbReference type="Gene3D" id="3.10.129.10">
    <property type="entry name" value="Hotdog Thioesterase"/>
    <property type="match status" value="1"/>
</dbReference>
<name>A0ABV4DN26_9LACO</name>
<feature type="domain" description="MaoC-like" evidence="1">
    <location>
        <begin position="24"/>
        <end position="129"/>
    </location>
</feature>
<protein>
    <submittedName>
        <fullName evidence="2">MaoC/PaaZ C-terminal domain-containing protein</fullName>
    </submittedName>
</protein>
<dbReference type="InterPro" id="IPR002539">
    <property type="entry name" value="MaoC-like_dom"/>
</dbReference>
<organism evidence="2 3">
    <name type="scientific">Ligilactobacillus faecis</name>
    <dbReference type="NCBI Taxonomy" id="762833"/>
    <lineage>
        <taxon>Bacteria</taxon>
        <taxon>Bacillati</taxon>
        <taxon>Bacillota</taxon>
        <taxon>Bacilli</taxon>
        <taxon>Lactobacillales</taxon>
        <taxon>Lactobacillaceae</taxon>
        <taxon>Ligilactobacillus</taxon>
    </lineage>
</organism>
<evidence type="ECO:0000313" key="3">
    <source>
        <dbReference type="Proteomes" id="UP001565236"/>
    </source>
</evidence>
<dbReference type="InterPro" id="IPR050965">
    <property type="entry name" value="UPF0336/Enoyl-CoA_hydratase"/>
</dbReference>
<evidence type="ECO:0000259" key="1">
    <source>
        <dbReference type="Pfam" id="PF01575"/>
    </source>
</evidence>
<reference evidence="2 3" key="1">
    <citation type="submission" date="2024-03" db="EMBL/GenBank/DDBJ databases">
        <title>Mouse gut bacterial collection (mGBC) of GemPharmatech.</title>
        <authorList>
            <person name="He Y."/>
            <person name="Dong L."/>
            <person name="Wu D."/>
            <person name="Gao X."/>
            <person name="Lin Z."/>
        </authorList>
    </citation>
    <scope>NUCLEOTIDE SEQUENCE [LARGE SCALE GENOMIC DNA]</scope>
    <source>
        <strain evidence="2 3">15-30</strain>
    </source>
</reference>
<gene>
    <name evidence="2" type="ORF">AALT52_03105</name>
</gene>
<dbReference type="PANTHER" id="PTHR43437:SF3">
    <property type="entry name" value="HYDROXYACYL-THIOESTER DEHYDRATASE TYPE 2, MITOCHONDRIAL"/>
    <property type="match status" value="1"/>
</dbReference>
<dbReference type="InterPro" id="IPR029069">
    <property type="entry name" value="HotDog_dom_sf"/>
</dbReference>
<dbReference type="PANTHER" id="PTHR43437">
    <property type="entry name" value="HYDROXYACYL-THIOESTER DEHYDRATASE TYPE 2, MITOCHONDRIAL-RELATED"/>
    <property type="match status" value="1"/>
</dbReference>
<dbReference type="RefSeq" id="WP_280606039.1">
    <property type="nucleotide sequence ID" value="NZ_CP123639.1"/>
</dbReference>
<dbReference type="SUPFAM" id="SSF54637">
    <property type="entry name" value="Thioesterase/thiol ester dehydrase-isomerase"/>
    <property type="match status" value="1"/>
</dbReference>
<dbReference type="Proteomes" id="UP001565236">
    <property type="component" value="Unassembled WGS sequence"/>
</dbReference>
<evidence type="ECO:0000313" key="2">
    <source>
        <dbReference type="EMBL" id="MEY8661885.1"/>
    </source>
</evidence>
<proteinExistence type="predicted"/>
<sequence length="146" mass="16136">MPDDVHRQGKPITAISEGDSLTVTESISERDLLIYLGLTNDNNPLYIQNEYAKSLGHKKTIVPPILLSGIITSSVSKLLPGPGSEIVNLSANFIMPVYHDEIITFSFEVIKVDLMKEVVMISVEATNSQDERVLDSVVMARPPRQE</sequence>
<accession>A0ABV4DN26</accession>
<dbReference type="EMBL" id="JBCLUF010000007">
    <property type="protein sequence ID" value="MEY8661885.1"/>
    <property type="molecule type" value="Genomic_DNA"/>
</dbReference>